<comment type="caution">
    <text evidence="1">The sequence shown here is derived from an EMBL/GenBank/DDBJ whole genome shotgun (WGS) entry which is preliminary data.</text>
</comment>
<dbReference type="Proteomes" id="UP001288944">
    <property type="component" value="Unassembled WGS sequence"/>
</dbReference>
<gene>
    <name evidence="1" type="ORF">GNF83_17530</name>
</gene>
<feature type="non-terminal residue" evidence="1">
    <location>
        <position position="24"/>
    </location>
</feature>
<protein>
    <submittedName>
        <fullName evidence="1">DNA/RNA nuclease SfsA</fullName>
    </submittedName>
</protein>
<evidence type="ECO:0000313" key="2">
    <source>
        <dbReference type="Proteomes" id="UP001288944"/>
    </source>
</evidence>
<proteinExistence type="predicted"/>
<reference evidence="1" key="1">
    <citation type="submission" date="2019-11" db="EMBL/GenBank/DDBJ databases">
        <title>Characterization of Clostridium perfringens isolates from swine manure treated agricultural soils.</title>
        <authorList>
            <person name="Wushke S.T."/>
        </authorList>
    </citation>
    <scope>NUCLEOTIDE SEQUENCE</scope>
    <source>
        <strain evidence="1">X62</strain>
    </source>
</reference>
<dbReference type="EMBL" id="WNUR01000647">
    <property type="protein sequence ID" value="MDZ7542950.1"/>
    <property type="molecule type" value="Genomic_DNA"/>
</dbReference>
<sequence length="24" mass="2958">MKYNKNIYEAVFKKRPNRFNAIVI</sequence>
<dbReference type="AlphaFoldDB" id="A0AAW9K7L1"/>
<evidence type="ECO:0000313" key="1">
    <source>
        <dbReference type="EMBL" id="MDZ7542950.1"/>
    </source>
</evidence>
<name>A0AAW9K7L1_CLOPF</name>
<organism evidence="1 2">
    <name type="scientific">Clostridium perfringens</name>
    <dbReference type="NCBI Taxonomy" id="1502"/>
    <lineage>
        <taxon>Bacteria</taxon>
        <taxon>Bacillati</taxon>
        <taxon>Bacillota</taxon>
        <taxon>Clostridia</taxon>
        <taxon>Eubacteriales</taxon>
        <taxon>Clostridiaceae</taxon>
        <taxon>Clostridium</taxon>
    </lineage>
</organism>
<accession>A0AAW9K7L1</accession>